<evidence type="ECO:0000256" key="10">
    <source>
        <dbReference type="SAM" id="Phobius"/>
    </source>
</evidence>
<evidence type="ECO:0000313" key="12">
    <source>
        <dbReference type="Proteomes" id="UP000283210"/>
    </source>
</evidence>
<evidence type="ECO:0000256" key="4">
    <source>
        <dbReference type="ARBA" id="ARBA00022737"/>
    </source>
</evidence>
<dbReference type="PANTHER" id="PTHR24025:SF1">
    <property type="entry name" value="DESMOGLEIN-2"/>
    <property type="match status" value="1"/>
</dbReference>
<dbReference type="InterPro" id="IPR020894">
    <property type="entry name" value="Cadherin_CS"/>
</dbReference>
<comment type="subcellular location">
    <subcellularLocation>
        <location evidence="1">Cell membrane</location>
    </subcellularLocation>
</comment>
<dbReference type="GO" id="GO:0030057">
    <property type="term" value="C:desmosome"/>
    <property type="evidence" value="ECO:0007669"/>
    <property type="project" value="TreeGrafter"/>
</dbReference>
<evidence type="ECO:0000256" key="6">
    <source>
        <dbReference type="ARBA" id="ARBA00022889"/>
    </source>
</evidence>
<dbReference type="InterPro" id="IPR015919">
    <property type="entry name" value="Cadherin-like_sf"/>
</dbReference>
<keyword evidence="4" id="KW-0677">Repeat</keyword>
<evidence type="ECO:0000256" key="5">
    <source>
        <dbReference type="ARBA" id="ARBA00022837"/>
    </source>
</evidence>
<dbReference type="FunFam" id="2.60.40.60:FF:000031">
    <property type="entry name" value="Cadherin 3"/>
    <property type="match status" value="1"/>
</dbReference>
<dbReference type="GO" id="GO:0009653">
    <property type="term" value="P:anatomical structure morphogenesis"/>
    <property type="evidence" value="ECO:0007669"/>
    <property type="project" value="UniProtKB-ARBA"/>
</dbReference>
<dbReference type="GO" id="GO:0098609">
    <property type="term" value="P:cell-cell adhesion"/>
    <property type="evidence" value="ECO:0007669"/>
    <property type="project" value="TreeGrafter"/>
</dbReference>
<keyword evidence="7 10" id="KW-1133">Transmembrane helix</keyword>
<dbReference type="AlphaFoldDB" id="A0A3S2PUY2"/>
<evidence type="ECO:0000256" key="2">
    <source>
        <dbReference type="ARBA" id="ARBA00022475"/>
    </source>
</evidence>
<keyword evidence="12" id="KW-1185">Reference proteome</keyword>
<evidence type="ECO:0000313" key="11">
    <source>
        <dbReference type="EMBL" id="RVE61697.1"/>
    </source>
</evidence>
<dbReference type="OrthoDB" id="8955899at2759"/>
<dbReference type="Proteomes" id="UP000283210">
    <property type="component" value="Chromosome 17"/>
</dbReference>
<keyword evidence="9" id="KW-0325">Glycoprotein</keyword>
<evidence type="ECO:0000256" key="3">
    <source>
        <dbReference type="ARBA" id="ARBA00022692"/>
    </source>
</evidence>
<gene>
    <name evidence="11" type="ORF">OJAV_G00175490</name>
</gene>
<dbReference type="PROSITE" id="PS00232">
    <property type="entry name" value="CADHERIN_1"/>
    <property type="match status" value="1"/>
</dbReference>
<accession>A0A3S2PUY2</accession>
<keyword evidence="6" id="KW-0130">Cell adhesion</keyword>
<evidence type="ECO:0008006" key="13">
    <source>
        <dbReference type="Google" id="ProtNLM"/>
    </source>
</evidence>
<dbReference type="GO" id="GO:0005886">
    <property type="term" value="C:plasma membrane"/>
    <property type="evidence" value="ECO:0007669"/>
    <property type="project" value="UniProtKB-SubCell"/>
</dbReference>
<dbReference type="PANTHER" id="PTHR24025">
    <property type="entry name" value="DESMOGLEIN FAMILY MEMBER"/>
    <property type="match status" value="1"/>
</dbReference>
<keyword evidence="2" id="KW-1003">Cell membrane</keyword>
<keyword evidence="3 10" id="KW-0812">Transmembrane</keyword>
<reference evidence="11 12" key="2">
    <citation type="submission" date="2019-01" db="EMBL/GenBank/DDBJ databases">
        <title>A chromosome length genome reference of the Java medaka (oryzias javanicus).</title>
        <authorList>
            <person name="Herpin A."/>
            <person name="Takehana Y."/>
            <person name="Naruse K."/>
            <person name="Ansai S."/>
            <person name="Kawaguchi M."/>
        </authorList>
    </citation>
    <scope>NUCLEOTIDE SEQUENCE [LARGE SCALE GENOMIC DNA]</scope>
    <source>
        <strain evidence="11">RS831</strain>
        <tissue evidence="11">Whole body</tissue>
    </source>
</reference>
<feature type="transmembrane region" description="Helical" evidence="10">
    <location>
        <begin position="146"/>
        <end position="172"/>
    </location>
</feature>
<keyword evidence="8 10" id="KW-0472">Membrane</keyword>
<dbReference type="Gene3D" id="2.60.40.60">
    <property type="entry name" value="Cadherins"/>
    <property type="match status" value="1"/>
</dbReference>
<name>A0A3S2PUY2_ORYJA</name>
<sequence>MERIMPKFYASPTDAPSFTATGTIAIQVEDFNDHCPQITSTSQTLCYEDSVIFVTAEDKDEFPNSAPFDFTVISESRDQKWTVEPLNGTSVILRDQAQLWPGVYKVAVQVKDQQGKSCDDLQTIDLTVCTCQHGSRTCTARSSKSVVFGAAGVLLMLLGLLLLLLLPLLLLFCLCGDAARNFKVIPFETKEHLMQYSTEGQGEDKGIPYVPISVESGDATGCEGHKYLWRKGISAGWRINFWRWCQYVHLNCRKRASLQPVWAVFCA</sequence>
<dbReference type="EMBL" id="CM012453">
    <property type="protein sequence ID" value="RVE61697.1"/>
    <property type="molecule type" value="Genomic_DNA"/>
</dbReference>
<evidence type="ECO:0000256" key="9">
    <source>
        <dbReference type="ARBA" id="ARBA00023180"/>
    </source>
</evidence>
<dbReference type="SUPFAM" id="SSF49313">
    <property type="entry name" value="Cadherin-like"/>
    <property type="match status" value="1"/>
</dbReference>
<protein>
    <recommendedName>
        <fullName evidence="13">Cadherin domain-containing protein</fullName>
    </recommendedName>
</protein>
<dbReference type="InterPro" id="IPR050971">
    <property type="entry name" value="Cadherin-domain_protein"/>
</dbReference>
<keyword evidence="5" id="KW-0106">Calcium</keyword>
<dbReference type="GO" id="GO:0005509">
    <property type="term" value="F:calcium ion binding"/>
    <property type="evidence" value="ECO:0007669"/>
    <property type="project" value="InterPro"/>
</dbReference>
<proteinExistence type="predicted"/>
<reference evidence="11 12" key="1">
    <citation type="submission" date="2018-11" db="EMBL/GenBank/DDBJ databases">
        <authorList>
            <person name="Lopez-Roques C."/>
            <person name="Donnadieu C."/>
            <person name="Bouchez O."/>
            <person name="Klopp C."/>
            <person name="Cabau C."/>
            <person name="Zahm M."/>
        </authorList>
    </citation>
    <scope>NUCLEOTIDE SEQUENCE [LARGE SCALE GENOMIC DNA]</scope>
    <source>
        <strain evidence="11">RS831</strain>
        <tissue evidence="11">Whole body</tissue>
    </source>
</reference>
<evidence type="ECO:0000256" key="7">
    <source>
        <dbReference type="ARBA" id="ARBA00022989"/>
    </source>
</evidence>
<evidence type="ECO:0000256" key="1">
    <source>
        <dbReference type="ARBA" id="ARBA00004236"/>
    </source>
</evidence>
<organism evidence="11 12">
    <name type="scientific">Oryzias javanicus</name>
    <name type="common">Javanese ricefish</name>
    <name type="synonym">Aplocheilus javanicus</name>
    <dbReference type="NCBI Taxonomy" id="123683"/>
    <lineage>
        <taxon>Eukaryota</taxon>
        <taxon>Metazoa</taxon>
        <taxon>Chordata</taxon>
        <taxon>Craniata</taxon>
        <taxon>Vertebrata</taxon>
        <taxon>Euteleostomi</taxon>
        <taxon>Actinopterygii</taxon>
        <taxon>Neopterygii</taxon>
        <taxon>Teleostei</taxon>
        <taxon>Neoteleostei</taxon>
        <taxon>Acanthomorphata</taxon>
        <taxon>Ovalentaria</taxon>
        <taxon>Atherinomorphae</taxon>
        <taxon>Beloniformes</taxon>
        <taxon>Adrianichthyidae</taxon>
        <taxon>Oryziinae</taxon>
        <taxon>Oryzias</taxon>
    </lineage>
</organism>
<evidence type="ECO:0000256" key="8">
    <source>
        <dbReference type="ARBA" id="ARBA00023136"/>
    </source>
</evidence>